<dbReference type="InterPro" id="IPR040445">
    <property type="entry name" value="Kir_TM"/>
</dbReference>
<evidence type="ECO:0000256" key="7">
    <source>
        <dbReference type="ARBA" id="ARBA00022989"/>
    </source>
</evidence>
<evidence type="ECO:0000259" key="14">
    <source>
        <dbReference type="Pfam" id="PF17655"/>
    </source>
</evidence>
<dbReference type="PANTHER" id="PTHR11767">
    <property type="entry name" value="INWARD RECTIFIER POTASSIUM CHANNEL"/>
    <property type="match status" value="1"/>
</dbReference>
<dbReference type="RefSeq" id="XP_022236785.1">
    <property type="nucleotide sequence ID" value="XM_022381077.1"/>
</dbReference>
<comment type="subcellular location">
    <subcellularLocation>
        <location evidence="1 11">Membrane</location>
        <topology evidence="1 11">Multi-pass membrane protein</topology>
    </subcellularLocation>
</comment>
<evidence type="ECO:0000256" key="3">
    <source>
        <dbReference type="ARBA" id="ARBA00022538"/>
    </source>
</evidence>
<evidence type="ECO:0000313" key="15">
    <source>
        <dbReference type="Proteomes" id="UP000694941"/>
    </source>
</evidence>
<keyword evidence="3 11" id="KW-0633">Potassium transport</keyword>
<dbReference type="Gene3D" id="1.10.287.70">
    <property type="match status" value="1"/>
</dbReference>
<dbReference type="SUPFAM" id="SSF81324">
    <property type="entry name" value="Voltage-gated potassium channels"/>
    <property type="match status" value="1"/>
</dbReference>
<keyword evidence="2 11" id="KW-0813">Transport</keyword>
<dbReference type="PRINTS" id="PR01320">
    <property type="entry name" value="KIRCHANNEL"/>
</dbReference>
<accession>A0ABM1RZH3</accession>
<keyword evidence="5 11" id="KW-0851">Voltage-gated channel</keyword>
<proteinExistence type="inferred from homology"/>
<feature type="transmembrane region" description="Helical" evidence="12">
    <location>
        <begin position="200"/>
        <end position="224"/>
    </location>
</feature>
<feature type="domain" description="Inward rectifier potassium channel C-terminal" evidence="14">
    <location>
        <begin position="236"/>
        <end position="408"/>
    </location>
</feature>
<reference evidence="16 17" key="1">
    <citation type="submission" date="2025-05" db="UniProtKB">
        <authorList>
            <consortium name="RefSeq"/>
        </authorList>
    </citation>
    <scope>IDENTIFICATION</scope>
    <source>
        <tissue evidence="16 17">Muscle</tissue>
    </source>
</reference>
<evidence type="ECO:0000256" key="8">
    <source>
        <dbReference type="ARBA" id="ARBA00023065"/>
    </source>
</evidence>
<dbReference type="RefSeq" id="XP_022236778.1">
    <property type="nucleotide sequence ID" value="XM_022381070.1"/>
</dbReference>
<evidence type="ECO:0000313" key="17">
    <source>
        <dbReference type="RefSeq" id="XP_022236779.1"/>
    </source>
</evidence>
<feature type="domain" description="Potassium channel inwardly rectifying transmembrane" evidence="13">
    <location>
        <begin position="90"/>
        <end position="229"/>
    </location>
</feature>
<dbReference type="PANTHER" id="PTHR11767:SF102">
    <property type="entry name" value="INWARDLY RECTIFYING POTASSIUM CHANNEL 1, ISOFORM F"/>
    <property type="match status" value="1"/>
</dbReference>
<dbReference type="Proteomes" id="UP000694941">
    <property type="component" value="Unplaced"/>
</dbReference>
<sequence>MKFADIEQGEVLSELPICDKNEETEQNINEAQRLTPYSSGDFENIARTEGCAKSLSSNKCAGLASVNGRLLSKNKQSKILPGRHRKRLILKNGSANVIAKNVAKRRQRYLQDLFITLVDIQWRWNLLVFSMGFIITWLFFAIIWWLINYSHGDFLHMNDTNWEPCVHNIKSFTSAFLFSLETQHTIGYGSRYVNEECPEAVFVLCLQSITGVMIQCFIVGMVFAKFSRPKKRQQTLMFSQNAIVCLRDGKLCLMFRVGNMRKSPVIGAQISLHLINRKTTTEGEVIPYYHSQLDIRHDSASNSFFLSWPVVVIHEINQHSPLYTMSAEELILKDKFELIAILEGTTESTGQSFQARSSYLSQEIVWGHRFEQVISYCKETGDFLVDYGKFNNTYETETPLCSAKQFYEFQRSFSMDCERYENHNKTRDQMKTTGSLRKPVFDIIESRSINSTE</sequence>
<dbReference type="InterPro" id="IPR016449">
    <property type="entry name" value="K_chnl_inward-rec_Kir"/>
</dbReference>
<dbReference type="Pfam" id="PF17655">
    <property type="entry name" value="IRK_C"/>
    <property type="match status" value="1"/>
</dbReference>
<keyword evidence="4 11" id="KW-0812">Transmembrane</keyword>
<keyword evidence="10 11" id="KW-0407">Ion channel</keyword>
<gene>
    <name evidence="16 17 18" type="primary">LOC106475902</name>
</gene>
<evidence type="ECO:0000256" key="4">
    <source>
        <dbReference type="ARBA" id="ARBA00022692"/>
    </source>
</evidence>
<evidence type="ECO:0000256" key="9">
    <source>
        <dbReference type="ARBA" id="ARBA00023136"/>
    </source>
</evidence>
<name>A0ABM1RZH3_LIMPO</name>
<keyword evidence="9 12" id="KW-0472">Membrane</keyword>
<dbReference type="InterPro" id="IPR013518">
    <property type="entry name" value="K_chnl_inward-rec_Kir_cyto"/>
</dbReference>
<keyword evidence="6 11" id="KW-0630">Potassium</keyword>
<evidence type="ECO:0000256" key="5">
    <source>
        <dbReference type="ARBA" id="ARBA00022882"/>
    </source>
</evidence>
<organism evidence="15 16">
    <name type="scientific">Limulus polyphemus</name>
    <name type="common">Atlantic horseshoe crab</name>
    <dbReference type="NCBI Taxonomy" id="6850"/>
    <lineage>
        <taxon>Eukaryota</taxon>
        <taxon>Metazoa</taxon>
        <taxon>Ecdysozoa</taxon>
        <taxon>Arthropoda</taxon>
        <taxon>Chelicerata</taxon>
        <taxon>Merostomata</taxon>
        <taxon>Xiphosura</taxon>
        <taxon>Limulidae</taxon>
        <taxon>Limulus</taxon>
    </lineage>
</organism>
<dbReference type="InterPro" id="IPR041647">
    <property type="entry name" value="IRK_C"/>
</dbReference>
<evidence type="ECO:0000256" key="6">
    <source>
        <dbReference type="ARBA" id="ARBA00022958"/>
    </source>
</evidence>
<evidence type="ECO:0000256" key="2">
    <source>
        <dbReference type="ARBA" id="ARBA00022448"/>
    </source>
</evidence>
<evidence type="ECO:0000256" key="11">
    <source>
        <dbReference type="RuleBase" id="RU003822"/>
    </source>
</evidence>
<dbReference type="Pfam" id="PF01007">
    <property type="entry name" value="IRK"/>
    <property type="match status" value="1"/>
</dbReference>
<evidence type="ECO:0000256" key="1">
    <source>
        <dbReference type="ARBA" id="ARBA00004141"/>
    </source>
</evidence>
<evidence type="ECO:0000259" key="13">
    <source>
        <dbReference type="Pfam" id="PF01007"/>
    </source>
</evidence>
<keyword evidence="7 12" id="KW-1133">Transmembrane helix</keyword>
<dbReference type="Gene3D" id="2.60.40.1400">
    <property type="entry name" value="G protein-activated inward rectifier potassium channel 1"/>
    <property type="match status" value="1"/>
</dbReference>
<evidence type="ECO:0000256" key="10">
    <source>
        <dbReference type="ARBA" id="ARBA00023303"/>
    </source>
</evidence>
<keyword evidence="15" id="KW-1185">Reference proteome</keyword>
<evidence type="ECO:0000256" key="12">
    <source>
        <dbReference type="SAM" id="Phobius"/>
    </source>
</evidence>
<dbReference type="RefSeq" id="XP_022236779.1">
    <property type="nucleotide sequence ID" value="XM_022381071.1"/>
</dbReference>
<evidence type="ECO:0000313" key="18">
    <source>
        <dbReference type="RefSeq" id="XP_022236785.1"/>
    </source>
</evidence>
<dbReference type="InterPro" id="IPR014756">
    <property type="entry name" value="Ig_E-set"/>
</dbReference>
<comment type="similarity">
    <text evidence="11">Belongs to the inward rectifier-type potassium channel (TC 1.A.2.1) family.</text>
</comment>
<dbReference type="GeneID" id="106475902"/>
<dbReference type="SUPFAM" id="SSF81296">
    <property type="entry name" value="E set domains"/>
    <property type="match status" value="1"/>
</dbReference>
<keyword evidence="8 11" id="KW-0406">Ion transport</keyword>
<protein>
    <submittedName>
        <fullName evidence="16 17">G protein-activated inward rectifier potassium channel 3-like</fullName>
    </submittedName>
</protein>
<evidence type="ECO:0000313" key="16">
    <source>
        <dbReference type="RefSeq" id="XP_022236778.1"/>
    </source>
</evidence>
<feature type="transmembrane region" description="Helical" evidence="12">
    <location>
        <begin position="126"/>
        <end position="147"/>
    </location>
</feature>